<feature type="domain" description="Tr-type G" evidence="7">
    <location>
        <begin position="53"/>
        <end position="338"/>
    </location>
</feature>
<evidence type="ECO:0000256" key="1">
    <source>
        <dbReference type="ARBA" id="ARBA00022741"/>
    </source>
</evidence>
<dbReference type="STRING" id="158441.A0A226F0P9"/>
<dbReference type="CDD" id="cd01886">
    <property type="entry name" value="EF-G"/>
    <property type="match status" value="1"/>
</dbReference>
<evidence type="ECO:0000256" key="2">
    <source>
        <dbReference type="ARBA" id="ARBA00022768"/>
    </source>
</evidence>
<dbReference type="Pfam" id="PF14492">
    <property type="entry name" value="EFG_III"/>
    <property type="match status" value="1"/>
</dbReference>
<dbReference type="PANTHER" id="PTHR43261">
    <property type="entry name" value="TRANSLATION ELONGATION FACTOR G-RELATED"/>
    <property type="match status" value="1"/>
</dbReference>
<dbReference type="FunFam" id="3.30.70.870:FF:000001">
    <property type="entry name" value="Elongation factor G"/>
    <property type="match status" value="1"/>
</dbReference>
<dbReference type="InterPro" id="IPR031157">
    <property type="entry name" value="G_TR_CS"/>
</dbReference>
<dbReference type="InterPro" id="IPR041095">
    <property type="entry name" value="EFG_II"/>
</dbReference>
<dbReference type="PANTHER" id="PTHR43261:SF1">
    <property type="entry name" value="RIBOSOME-RELEASING FACTOR 2, MITOCHONDRIAL"/>
    <property type="match status" value="1"/>
</dbReference>
<organism evidence="8 9">
    <name type="scientific">Folsomia candida</name>
    <name type="common">Springtail</name>
    <dbReference type="NCBI Taxonomy" id="158441"/>
    <lineage>
        <taxon>Eukaryota</taxon>
        <taxon>Metazoa</taxon>
        <taxon>Ecdysozoa</taxon>
        <taxon>Arthropoda</taxon>
        <taxon>Hexapoda</taxon>
        <taxon>Collembola</taxon>
        <taxon>Entomobryomorpha</taxon>
        <taxon>Isotomoidea</taxon>
        <taxon>Isotomidae</taxon>
        <taxon>Proisotominae</taxon>
        <taxon>Folsomia</taxon>
    </lineage>
</organism>
<dbReference type="GO" id="GO:0032543">
    <property type="term" value="P:mitochondrial translation"/>
    <property type="evidence" value="ECO:0007669"/>
    <property type="project" value="TreeGrafter"/>
</dbReference>
<dbReference type="EMBL" id="LNIX01000001">
    <property type="protein sequence ID" value="OXA62994.1"/>
    <property type="molecule type" value="Genomic_DNA"/>
</dbReference>
<dbReference type="NCBIfam" id="TIGR00231">
    <property type="entry name" value="small_GTP"/>
    <property type="match status" value="1"/>
</dbReference>
<dbReference type="GO" id="GO:0003746">
    <property type="term" value="F:translation elongation factor activity"/>
    <property type="evidence" value="ECO:0007669"/>
    <property type="project" value="UniProtKB-KW"/>
</dbReference>
<dbReference type="SUPFAM" id="SSF50447">
    <property type="entry name" value="Translation proteins"/>
    <property type="match status" value="1"/>
</dbReference>
<dbReference type="CDD" id="cd04088">
    <property type="entry name" value="EFG_mtEFG_II"/>
    <property type="match status" value="1"/>
</dbReference>
<evidence type="ECO:0000256" key="4">
    <source>
        <dbReference type="ARBA" id="ARBA00023128"/>
    </source>
</evidence>
<dbReference type="Gene3D" id="3.40.50.300">
    <property type="entry name" value="P-loop containing nucleotide triphosphate hydrolases"/>
    <property type="match status" value="1"/>
</dbReference>
<dbReference type="InterPro" id="IPR020568">
    <property type="entry name" value="Ribosomal_Su5_D2-typ_SF"/>
</dbReference>
<sequence length="769" mass="84783">MIMHRSLSLASGHRTGVSSFVPVLAQWGRRRKVTVTGKSSGGDSSSKGPEDHLRTRNVGIMAHIDAGKTTTTERFLYYSGVIGAPGEVHHGDTVTDFLPQERERGITIQSAVVSFPWKGYKVNLIDTPGHVDFTFEVQRSLRVVDSAVTILDASAGVEAQTLTVWRQAAQYNLPKLIYLNKMDKKTSSIEHSLDSISSKLKCTPILLQFPFYENVQHERQGSGSGLRGIVDLIELRRLIFSDSKGANISSVDVANDVEWKKRRAQLVDLVADLDSKLADHIIENESVDDVSSAELHSAVRRVTLSSKGVPVLLGSSYKNVGVQPLMDGILRYCPHPSEGITRDPVLSAYGSELCSFAFKTMHDPQLGPLTFLRVFTGTIQSGQKVYNVSRGKHEKISKVYLPMAEELQETGEALLGEVVIVSGLKETITGDTLASSHTVSVAVSKKLRKIGHVHSGGEEGPTSRGAVLGGVHVPEPVFFCSVEPASISQQKALEAGLECLKREDPSLQVHTDPDSGQIILSGMGELHLDIIHKRLQSDFKADADLGKIQVAYKETISCHAMKRTVFERRLADQKHSVCIELELNPVAQGDSKLKIYRGRDKEKGENLSMLTDKQIKHIQSGIDSVLRFGPKLSFPMINVEVTLHWFETTRGTSDTIIEAASASCFRDCIKDTNIYLLEPIVSLEVTVDENYQRVVLDDLNRRRFVLEIIDVRHGNKVITGTAPLSELLGYSTILRTISSGLGTFSMHFSHHQLVNPLEEQKIVTLLRGF</sequence>
<keyword evidence="2" id="KW-0251">Elongation factor</keyword>
<dbReference type="CDD" id="cd03713">
    <property type="entry name" value="EFG_mtEFG_C"/>
    <property type="match status" value="1"/>
</dbReference>
<dbReference type="SUPFAM" id="SSF54211">
    <property type="entry name" value="Ribosomal protein S5 domain 2-like"/>
    <property type="match status" value="1"/>
</dbReference>
<dbReference type="Proteomes" id="UP000198287">
    <property type="component" value="Unassembled WGS sequence"/>
</dbReference>
<comment type="caution">
    <text evidence="8">The sequence shown here is derived from an EMBL/GenBank/DDBJ whole genome shotgun (WGS) entry which is preliminary data.</text>
</comment>
<name>A0A226F0P9_FOLCA</name>
<dbReference type="InterPro" id="IPR027417">
    <property type="entry name" value="P-loop_NTPase"/>
</dbReference>
<dbReference type="InterPro" id="IPR014721">
    <property type="entry name" value="Ribsml_uS5_D2-typ_fold_subgr"/>
</dbReference>
<dbReference type="CDD" id="cd16262">
    <property type="entry name" value="EFG_III"/>
    <property type="match status" value="1"/>
</dbReference>
<dbReference type="Pfam" id="PF00679">
    <property type="entry name" value="EFG_C"/>
    <property type="match status" value="1"/>
</dbReference>
<dbReference type="GO" id="GO:0005525">
    <property type="term" value="F:GTP binding"/>
    <property type="evidence" value="ECO:0007669"/>
    <property type="project" value="UniProtKB-KW"/>
</dbReference>
<dbReference type="InterPro" id="IPR000640">
    <property type="entry name" value="EFG_V-like"/>
</dbReference>
<dbReference type="Pfam" id="PF00009">
    <property type="entry name" value="GTP_EFTU"/>
    <property type="match status" value="1"/>
</dbReference>
<dbReference type="Gene3D" id="3.30.70.870">
    <property type="entry name" value="Elongation Factor G (Translational Gtpase), domain 3"/>
    <property type="match status" value="1"/>
</dbReference>
<dbReference type="SUPFAM" id="SSF52540">
    <property type="entry name" value="P-loop containing nucleoside triphosphate hydrolases"/>
    <property type="match status" value="1"/>
</dbReference>
<feature type="region of interest" description="Disordered" evidence="6">
    <location>
        <begin position="32"/>
        <end position="56"/>
    </location>
</feature>
<evidence type="ECO:0000256" key="3">
    <source>
        <dbReference type="ARBA" id="ARBA00022917"/>
    </source>
</evidence>
<protein>
    <submittedName>
        <fullName evidence="8">Ribosome-releasing factor 2, mitochondrial</fullName>
    </submittedName>
</protein>
<dbReference type="InterPro" id="IPR000795">
    <property type="entry name" value="T_Tr_GTP-bd_dom"/>
</dbReference>
<dbReference type="SMART" id="SM00889">
    <property type="entry name" value="EFG_IV"/>
    <property type="match status" value="1"/>
</dbReference>
<dbReference type="FunFam" id="3.30.70.240:FF:000001">
    <property type="entry name" value="Elongation factor G"/>
    <property type="match status" value="1"/>
</dbReference>
<evidence type="ECO:0000256" key="5">
    <source>
        <dbReference type="ARBA" id="ARBA00023134"/>
    </source>
</evidence>
<accession>A0A226F0P9</accession>
<dbReference type="InterPro" id="IPR035647">
    <property type="entry name" value="EFG_III/V"/>
</dbReference>
<evidence type="ECO:0000256" key="6">
    <source>
        <dbReference type="SAM" id="MobiDB-lite"/>
    </source>
</evidence>
<dbReference type="InterPro" id="IPR009022">
    <property type="entry name" value="EFG_III"/>
</dbReference>
<dbReference type="SUPFAM" id="SSF54980">
    <property type="entry name" value="EF-G C-terminal domain-like"/>
    <property type="match status" value="2"/>
</dbReference>
<keyword evidence="5" id="KW-0342">GTP-binding</keyword>
<dbReference type="Gene3D" id="2.40.30.10">
    <property type="entry name" value="Translation factors"/>
    <property type="match status" value="1"/>
</dbReference>
<keyword evidence="4" id="KW-0496">Mitochondrion</keyword>
<evidence type="ECO:0000313" key="9">
    <source>
        <dbReference type="Proteomes" id="UP000198287"/>
    </source>
</evidence>
<keyword evidence="9" id="KW-1185">Reference proteome</keyword>
<dbReference type="InterPro" id="IPR005225">
    <property type="entry name" value="Small_GTP-bd"/>
</dbReference>
<gene>
    <name evidence="8" type="ORF">Fcan01_03565</name>
</gene>
<feature type="compositionally biased region" description="Low complexity" evidence="6">
    <location>
        <begin position="37"/>
        <end position="47"/>
    </location>
</feature>
<dbReference type="GO" id="GO:0032790">
    <property type="term" value="P:ribosome disassembly"/>
    <property type="evidence" value="ECO:0007669"/>
    <property type="project" value="TreeGrafter"/>
</dbReference>
<dbReference type="GO" id="GO:0005759">
    <property type="term" value="C:mitochondrial matrix"/>
    <property type="evidence" value="ECO:0007669"/>
    <property type="project" value="UniProtKB-ARBA"/>
</dbReference>
<keyword evidence="1" id="KW-0547">Nucleotide-binding</keyword>
<proteinExistence type="predicted"/>
<reference evidence="8 9" key="1">
    <citation type="submission" date="2015-12" db="EMBL/GenBank/DDBJ databases">
        <title>The genome of Folsomia candida.</title>
        <authorList>
            <person name="Faddeeva A."/>
            <person name="Derks M.F."/>
            <person name="Anvar Y."/>
            <person name="Smit S."/>
            <person name="Van Straalen N."/>
            <person name="Roelofs D."/>
        </authorList>
    </citation>
    <scope>NUCLEOTIDE SEQUENCE [LARGE SCALE GENOMIC DNA]</scope>
    <source>
        <strain evidence="8 9">VU population</strain>
        <tissue evidence="8">Whole body</tissue>
    </source>
</reference>
<dbReference type="PROSITE" id="PS51722">
    <property type="entry name" value="G_TR_2"/>
    <property type="match status" value="1"/>
</dbReference>
<keyword evidence="3" id="KW-0648">Protein biosynthesis</keyword>
<dbReference type="OMA" id="GPQFTFP"/>
<evidence type="ECO:0000313" key="8">
    <source>
        <dbReference type="EMBL" id="OXA62994.1"/>
    </source>
</evidence>
<dbReference type="SMART" id="SM00838">
    <property type="entry name" value="EFG_C"/>
    <property type="match status" value="1"/>
</dbReference>
<dbReference type="InterPro" id="IPR053905">
    <property type="entry name" value="EF-G-like_DII"/>
</dbReference>
<dbReference type="PRINTS" id="PR00315">
    <property type="entry name" value="ELONGATNFCT"/>
</dbReference>
<dbReference type="PROSITE" id="PS00301">
    <property type="entry name" value="G_TR_1"/>
    <property type="match status" value="1"/>
</dbReference>
<dbReference type="InterPro" id="IPR005517">
    <property type="entry name" value="Transl_elong_EFG/EF2_IV"/>
</dbReference>
<dbReference type="Gene3D" id="3.30.230.10">
    <property type="match status" value="1"/>
</dbReference>
<dbReference type="AlphaFoldDB" id="A0A226F0P9"/>
<dbReference type="OrthoDB" id="198619at2759"/>
<dbReference type="Gene3D" id="3.30.70.240">
    <property type="match status" value="1"/>
</dbReference>
<dbReference type="GO" id="GO:0003924">
    <property type="term" value="F:GTPase activity"/>
    <property type="evidence" value="ECO:0007669"/>
    <property type="project" value="InterPro"/>
</dbReference>
<dbReference type="InterPro" id="IPR009000">
    <property type="entry name" value="Transl_B-barrel_sf"/>
</dbReference>
<dbReference type="FunFam" id="3.40.50.300:FF:000514">
    <property type="entry name" value="Ribosome-releasing factor 2, mitochondrial"/>
    <property type="match status" value="1"/>
</dbReference>
<dbReference type="Pfam" id="PF22042">
    <property type="entry name" value="EF-G_D2"/>
    <property type="match status" value="1"/>
</dbReference>
<dbReference type="InterPro" id="IPR035649">
    <property type="entry name" value="EFG_V"/>
</dbReference>
<evidence type="ECO:0000259" key="7">
    <source>
        <dbReference type="PROSITE" id="PS51722"/>
    </source>
</evidence>